<dbReference type="AlphaFoldDB" id="A0A0M7B6G3"/>
<dbReference type="EMBL" id="CYPR01000055">
    <property type="protein sequence ID" value="CUH33421.1"/>
    <property type="molecule type" value="Genomic_DNA"/>
</dbReference>
<feature type="domain" description="NADP-dependent oxidoreductase" evidence="2">
    <location>
        <begin position="15"/>
        <end position="296"/>
    </location>
</feature>
<dbReference type="Gene3D" id="3.20.20.100">
    <property type="entry name" value="NADP-dependent oxidoreductase domain"/>
    <property type="match status" value="1"/>
</dbReference>
<evidence type="ECO:0000256" key="1">
    <source>
        <dbReference type="ARBA" id="ARBA00023002"/>
    </source>
</evidence>
<sequence length="311" mass="32831">MTQITSLDGAALSALCFGAMQFGGRADEAASRAMYDASRAAGINFFDTAHVYTDGASETLLGRFLAGERDAVIVATKANFAGGGASANILSSLDESRSRMGLDVIDLFYLHRWDDDTPLEESFETLASLQAEGAIRHIGVSNFAAWQVMKAQSVTASFGTRIDALQPMYNLVKRQAEVEILPMARAEGLAVAPYSPLGGGLLSGKYGSGETGRLTEDTRYARRYGPEWMHAAARGLSEIAAEVSQHPATLAVAWAAAHPAVTAPIVSARNAEQLAPSLAAMGLTLDPELYARLSALAPAPPPATDRLEEVG</sequence>
<keyword evidence="1 3" id="KW-0560">Oxidoreductase</keyword>
<dbReference type="Proteomes" id="UP000049455">
    <property type="component" value="Unassembled WGS sequence"/>
</dbReference>
<dbReference type="EC" id="1.1.1.-" evidence="3"/>
<dbReference type="InterPro" id="IPR050523">
    <property type="entry name" value="AKR_Detox_Biosynth"/>
</dbReference>
<dbReference type="SUPFAM" id="SSF51430">
    <property type="entry name" value="NAD(P)-linked oxidoreductase"/>
    <property type="match status" value="1"/>
</dbReference>
<dbReference type="Pfam" id="PF00248">
    <property type="entry name" value="Aldo_ket_red"/>
    <property type="match status" value="1"/>
</dbReference>
<dbReference type="PANTHER" id="PTHR43364">
    <property type="entry name" value="NADH-SPECIFIC METHYLGLYOXAL REDUCTASE-RELATED"/>
    <property type="match status" value="1"/>
</dbReference>
<reference evidence="3 4" key="1">
    <citation type="submission" date="2015-09" db="EMBL/GenBank/DDBJ databases">
        <authorList>
            <person name="Jackson K.R."/>
            <person name="Lunt B.L."/>
            <person name="Fisher J.N.B."/>
            <person name="Gardner A.V."/>
            <person name="Bailey M.E."/>
            <person name="Deus L.M."/>
            <person name="Earl A.S."/>
            <person name="Gibby P.D."/>
            <person name="Hartmann K.A."/>
            <person name="Liu J.E."/>
            <person name="Manci A.M."/>
            <person name="Nielsen D.A."/>
            <person name="Solomon M.B."/>
            <person name="Breakwell D.P."/>
            <person name="Burnett S.H."/>
            <person name="Grose J.H."/>
        </authorList>
    </citation>
    <scope>NUCLEOTIDE SEQUENCE [LARGE SCALE GENOMIC DNA]</scope>
    <source>
        <strain evidence="3 4">CECT 7799</strain>
    </source>
</reference>
<dbReference type="PROSITE" id="PS00062">
    <property type="entry name" value="ALDOKETO_REDUCTASE_2"/>
    <property type="match status" value="1"/>
</dbReference>
<organism evidence="3 4">
    <name type="scientific">Jannaschia seosinensis</name>
    <dbReference type="NCBI Taxonomy" id="313367"/>
    <lineage>
        <taxon>Bacteria</taxon>
        <taxon>Pseudomonadati</taxon>
        <taxon>Pseudomonadota</taxon>
        <taxon>Alphaproteobacteria</taxon>
        <taxon>Rhodobacterales</taxon>
        <taxon>Roseobacteraceae</taxon>
        <taxon>Jannaschia</taxon>
    </lineage>
</organism>
<evidence type="ECO:0000259" key="2">
    <source>
        <dbReference type="Pfam" id="PF00248"/>
    </source>
</evidence>
<proteinExistence type="predicted"/>
<dbReference type="RefSeq" id="WP_055662632.1">
    <property type="nucleotide sequence ID" value="NZ_CYPR01000055.1"/>
</dbReference>
<evidence type="ECO:0000313" key="4">
    <source>
        <dbReference type="Proteomes" id="UP000049455"/>
    </source>
</evidence>
<gene>
    <name evidence="3" type="primary">gpr</name>
    <name evidence="3" type="ORF">JSE7799_00985</name>
</gene>
<dbReference type="PANTHER" id="PTHR43364:SF4">
    <property type="entry name" value="NAD(P)-LINKED OXIDOREDUCTASE SUPERFAMILY PROTEIN"/>
    <property type="match status" value="1"/>
</dbReference>
<name>A0A0M7B6G3_9RHOB</name>
<dbReference type="OrthoDB" id="9803483at2"/>
<dbReference type="GO" id="GO:0016491">
    <property type="term" value="F:oxidoreductase activity"/>
    <property type="evidence" value="ECO:0007669"/>
    <property type="project" value="UniProtKB-KW"/>
</dbReference>
<keyword evidence="4" id="KW-1185">Reference proteome</keyword>
<dbReference type="STRING" id="313367.JSE7799_00985"/>
<dbReference type="GO" id="GO:0005829">
    <property type="term" value="C:cytosol"/>
    <property type="evidence" value="ECO:0007669"/>
    <property type="project" value="TreeGrafter"/>
</dbReference>
<dbReference type="InterPro" id="IPR036812">
    <property type="entry name" value="NAD(P)_OxRdtase_dom_sf"/>
</dbReference>
<dbReference type="InterPro" id="IPR023210">
    <property type="entry name" value="NADP_OxRdtase_dom"/>
</dbReference>
<evidence type="ECO:0000313" key="3">
    <source>
        <dbReference type="EMBL" id="CUH33421.1"/>
    </source>
</evidence>
<dbReference type="InterPro" id="IPR018170">
    <property type="entry name" value="Aldo/ket_reductase_CS"/>
</dbReference>
<accession>A0A0M7B6G3</accession>
<protein>
    <submittedName>
        <fullName evidence="3">L-glyceraldehyde 3-phosphate reductase</fullName>
        <ecNumber evidence="3">1.1.1.-</ecNumber>
    </submittedName>
</protein>